<dbReference type="Gene3D" id="3.40.50.620">
    <property type="entry name" value="HUPs"/>
    <property type="match status" value="1"/>
</dbReference>
<feature type="domain" description="UspA" evidence="1">
    <location>
        <begin position="6"/>
        <end position="145"/>
    </location>
</feature>
<keyword evidence="3" id="KW-1185">Reference proteome</keyword>
<comment type="caution">
    <text evidence="2">The sequence shown here is derived from an EMBL/GenBank/DDBJ whole genome shotgun (WGS) entry which is preliminary data.</text>
</comment>
<sequence>MALNEVLLAVRPGDEESGRKLAQTLVDIAQPADAHARIAIVLTEEEREAVLQSLGVDDLSDISTEELARRHGTFKNVIDTVEKADLEYELGLSIGPHAERIIELATDADLAIIGGADRSATGKAVFGSAAQDVLQSAPCPVVFVRRD</sequence>
<organism evidence="2 3">
    <name type="scientific">Halarchaeum salinum</name>
    <dbReference type="NCBI Taxonomy" id="489912"/>
    <lineage>
        <taxon>Archaea</taxon>
        <taxon>Methanobacteriati</taxon>
        <taxon>Methanobacteriota</taxon>
        <taxon>Stenosarchaea group</taxon>
        <taxon>Halobacteria</taxon>
        <taxon>Halobacteriales</taxon>
        <taxon>Halobacteriaceae</taxon>
    </lineage>
</organism>
<dbReference type="InterPro" id="IPR006016">
    <property type="entry name" value="UspA"/>
</dbReference>
<name>A0AAV3S5X3_9EURY</name>
<dbReference type="Proteomes" id="UP001500837">
    <property type="component" value="Unassembled WGS sequence"/>
</dbReference>
<proteinExistence type="predicted"/>
<dbReference type="PRINTS" id="PR01438">
    <property type="entry name" value="UNVRSLSTRESS"/>
</dbReference>
<accession>A0AAV3S5X3</accession>
<evidence type="ECO:0000313" key="2">
    <source>
        <dbReference type="EMBL" id="GAA0293784.1"/>
    </source>
</evidence>
<evidence type="ECO:0000259" key="1">
    <source>
        <dbReference type="Pfam" id="PF00582"/>
    </source>
</evidence>
<protein>
    <recommendedName>
        <fullName evidence="1">UspA domain-containing protein</fullName>
    </recommendedName>
</protein>
<dbReference type="CDD" id="cd00293">
    <property type="entry name" value="USP-like"/>
    <property type="match status" value="1"/>
</dbReference>
<dbReference type="InterPro" id="IPR014729">
    <property type="entry name" value="Rossmann-like_a/b/a_fold"/>
</dbReference>
<gene>
    <name evidence="2" type="ORF">GCM10009066_05460</name>
</gene>
<dbReference type="AlphaFoldDB" id="A0AAV3S5X3"/>
<reference evidence="2 3" key="1">
    <citation type="journal article" date="2019" name="Int. J. Syst. Evol. Microbiol.">
        <title>The Global Catalogue of Microorganisms (GCM) 10K type strain sequencing project: providing services to taxonomists for standard genome sequencing and annotation.</title>
        <authorList>
            <consortium name="The Broad Institute Genomics Platform"/>
            <consortium name="The Broad Institute Genome Sequencing Center for Infectious Disease"/>
            <person name="Wu L."/>
            <person name="Ma J."/>
        </authorList>
    </citation>
    <scope>NUCLEOTIDE SEQUENCE [LARGE SCALE GENOMIC DNA]</scope>
    <source>
        <strain evidence="2 3">JCM 16330</strain>
    </source>
</reference>
<dbReference type="SUPFAM" id="SSF52402">
    <property type="entry name" value="Adenine nucleotide alpha hydrolases-like"/>
    <property type="match status" value="1"/>
</dbReference>
<dbReference type="InterPro" id="IPR006015">
    <property type="entry name" value="Universal_stress_UspA"/>
</dbReference>
<dbReference type="EMBL" id="BAAABL010000023">
    <property type="protein sequence ID" value="GAA0293784.1"/>
    <property type="molecule type" value="Genomic_DNA"/>
</dbReference>
<dbReference type="RefSeq" id="WP_211313741.1">
    <property type="nucleotide sequence ID" value="NZ_BAAABL010000023.1"/>
</dbReference>
<dbReference type="Pfam" id="PF00582">
    <property type="entry name" value="Usp"/>
    <property type="match status" value="1"/>
</dbReference>
<evidence type="ECO:0000313" key="3">
    <source>
        <dbReference type="Proteomes" id="UP001500837"/>
    </source>
</evidence>